<keyword evidence="5" id="KW-1003">Cell membrane</keyword>
<comment type="caution">
    <text evidence="13">The sequence shown here is derived from an EMBL/GenBank/DDBJ whole genome shotgun (WGS) entry which is preliminary data.</text>
</comment>
<dbReference type="InterPro" id="IPR012823">
    <property type="entry name" value="Flagell_FliJ"/>
</dbReference>
<keyword evidence="14" id="KW-1185">Reference proteome</keyword>
<evidence type="ECO:0000256" key="12">
    <source>
        <dbReference type="SAM" id="MobiDB-lite"/>
    </source>
</evidence>
<keyword evidence="6" id="KW-0145">Chemotaxis</keyword>
<evidence type="ECO:0000256" key="7">
    <source>
        <dbReference type="ARBA" id="ARBA00022795"/>
    </source>
</evidence>
<dbReference type="GO" id="GO:0044781">
    <property type="term" value="P:bacterial-type flagellum organization"/>
    <property type="evidence" value="ECO:0007669"/>
    <property type="project" value="UniProtKB-KW"/>
</dbReference>
<dbReference type="PIRSF" id="PIRSF019404">
    <property type="entry name" value="FliJ"/>
    <property type="match status" value="1"/>
</dbReference>
<dbReference type="AlphaFoldDB" id="A0A4V2UR16"/>
<dbReference type="InterPro" id="IPR052570">
    <property type="entry name" value="FliJ"/>
</dbReference>
<feature type="region of interest" description="Disordered" evidence="12">
    <location>
        <begin position="116"/>
        <end position="149"/>
    </location>
</feature>
<comment type="subcellular location">
    <subcellularLocation>
        <location evidence="1">Cell membrane</location>
        <topology evidence="1">Peripheral membrane protein</topology>
        <orientation evidence="1">Cytoplasmic side</orientation>
    </subcellularLocation>
</comment>
<dbReference type="GO" id="GO:0005886">
    <property type="term" value="C:plasma membrane"/>
    <property type="evidence" value="ECO:0007669"/>
    <property type="project" value="UniProtKB-SubCell"/>
</dbReference>
<evidence type="ECO:0000313" key="14">
    <source>
        <dbReference type="Proteomes" id="UP000295135"/>
    </source>
</evidence>
<dbReference type="GO" id="GO:0006935">
    <property type="term" value="P:chemotaxis"/>
    <property type="evidence" value="ECO:0007669"/>
    <property type="project" value="UniProtKB-KW"/>
</dbReference>
<feature type="compositionally biased region" description="Basic and acidic residues" evidence="12">
    <location>
        <begin position="118"/>
        <end position="143"/>
    </location>
</feature>
<evidence type="ECO:0000256" key="3">
    <source>
        <dbReference type="ARBA" id="ARBA00020392"/>
    </source>
</evidence>
<evidence type="ECO:0000256" key="1">
    <source>
        <dbReference type="ARBA" id="ARBA00004413"/>
    </source>
</evidence>
<evidence type="ECO:0000256" key="4">
    <source>
        <dbReference type="ARBA" id="ARBA00022448"/>
    </source>
</evidence>
<comment type="similarity">
    <text evidence="2">Belongs to the FliJ family.</text>
</comment>
<proteinExistence type="inferred from homology"/>
<feature type="coiled-coil region" evidence="11">
    <location>
        <begin position="10"/>
        <end position="47"/>
    </location>
</feature>
<evidence type="ECO:0000256" key="11">
    <source>
        <dbReference type="SAM" id="Coils"/>
    </source>
</evidence>
<dbReference type="GO" id="GO:0009288">
    <property type="term" value="C:bacterial-type flagellum"/>
    <property type="evidence" value="ECO:0007669"/>
    <property type="project" value="InterPro"/>
</dbReference>
<dbReference type="InterPro" id="IPR053716">
    <property type="entry name" value="Flag_assembly_chemotaxis_eff"/>
</dbReference>
<dbReference type="PANTHER" id="PTHR38786:SF1">
    <property type="entry name" value="FLAGELLAR FLIJ PROTEIN"/>
    <property type="match status" value="1"/>
</dbReference>
<evidence type="ECO:0000313" key="13">
    <source>
        <dbReference type="EMBL" id="TCS73967.1"/>
    </source>
</evidence>
<keyword evidence="13" id="KW-0969">Cilium</keyword>
<dbReference type="Gene3D" id="1.10.287.1700">
    <property type="match status" value="1"/>
</dbReference>
<dbReference type="PANTHER" id="PTHR38786">
    <property type="entry name" value="FLAGELLAR FLIJ PROTEIN"/>
    <property type="match status" value="1"/>
</dbReference>
<keyword evidence="13" id="KW-0282">Flagellum</keyword>
<evidence type="ECO:0000256" key="10">
    <source>
        <dbReference type="ARBA" id="ARBA00023225"/>
    </source>
</evidence>
<sequence>MVRFSLQPLLEHSQHRMEAAERLLRMLKRKQDEAKRQLEQLHQFQGEYQARLKTATTSGMGIQQLRDYQGFLAKVQGAIEHQRQEAHLAEQRWQAAHKQWLELRQKVKAYETLAARHRAQENRRMEKREQKLTDERASRRVGREDEDLA</sequence>
<gene>
    <name evidence="13" type="ORF">EDC61_101190</name>
</gene>
<evidence type="ECO:0000256" key="8">
    <source>
        <dbReference type="ARBA" id="ARBA00022927"/>
    </source>
</evidence>
<evidence type="ECO:0000256" key="5">
    <source>
        <dbReference type="ARBA" id="ARBA00022475"/>
    </source>
</evidence>
<accession>A0A4V2UR16</accession>
<dbReference type="GO" id="GO:0015031">
    <property type="term" value="P:protein transport"/>
    <property type="evidence" value="ECO:0007669"/>
    <property type="project" value="UniProtKB-KW"/>
</dbReference>
<keyword evidence="8" id="KW-0653">Protein transport</keyword>
<dbReference type="PRINTS" id="PR01004">
    <property type="entry name" value="FLGFLIJ"/>
</dbReference>
<keyword evidence="10" id="KW-1006">Bacterial flagellum protein export</keyword>
<dbReference type="Pfam" id="PF02050">
    <property type="entry name" value="FliJ"/>
    <property type="match status" value="1"/>
</dbReference>
<evidence type="ECO:0000256" key="2">
    <source>
        <dbReference type="ARBA" id="ARBA00010004"/>
    </source>
</evidence>
<keyword evidence="13" id="KW-0966">Cell projection</keyword>
<keyword evidence="4" id="KW-0813">Transport</keyword>
<name>A0A4V2UR16_9PROT</name>
<dbReference type="RefSeq" id="WP_126459448.1">
    <property type="nucleotide sequence ID" value="NZ_AP018721.1"/>
</dbReference>
<dbReference type="NCBIfam" id="TIGR02473">
    <property type="entry name" value="flagell_FliJ"/>
    <property type="match status" value="1"/>
</dbReference>
<dbReference type="Proteomes" id="UP000295135">
    <property type="component" value="Unassembled WGS sequence"/>
</dbReference>
<dbReference type="OrthoDB" id="6465096at2"/>
<dbReference type="InterPro" id="IPR018006">
    <property type="entry name" value="Flag_FliJ_proteobac"/>
</dbReference>
<evidence type="ECO:0000256" key="6">
    <source>
        <dbReference type="ARBA" id="ARBA00022500"/>
    </source>
</evidence>
<keyword evidence="9" id="KW-0472">Membrane</keyword>
<dbReference type="GO" id="GO:0003774">
    <property type="term" value="F:cytoskeletal motor activity"/>
    <property type="evidence" value="ECO:0007669"/>
    <property type="project" value="InterPro"/>
</dbReference>
<dbReference type="GO" id="GO:0071973">
    <property type="term" value="P:bacterial-type flagellum-dependent cell motility"/>
    <property type="evidence" value="ECO:0007669"/>
    <property type="project" value="InterPro"/>
</dbReference>
<reference evidence="13 14" key="1">
    <citation type="submission" date="2019-03" db="EMBL/GenBank/DDBJ databases">
        <title>Genomic Encyclopedia of Type Strains, Phase IV (KMG-IV): sequencing the most valuable type-strain genomes for metagenomic binning, comparative biology and taxonomic classification.</title>
        <authorList>
            <person name="Goeker M."/>
        </authorList>
    </citation>
    <scope>NUCLEOTIDE SEQUENCE [LARGE SCALE GENOMIC DNA]</scope>
    <source>
        <strain evidence="13 14">DSM 103923</strain>
    </source>
</reference>
<organism evidence="13 14">
    <name type="scientific">Sulfuritortus calidifontis</name>
    <dbReference type="NCBI Taxonomy" id="1914471"/>
    <lineage>
        <taxon>Bacteria</taxon>
        <taxon>Pseudomonadati</taxon>
        <taxon>Pseudomonadota</taxon>
        <taxon>Betaproteobacteria</taxon>
        <taxon>Nitrosomonadales</taxon>
        <taxon>Thiobacillaceae</taxon>
        <taxon>Sulfuritortus</taxon>
    </lineage>
</organism>
<dbReference type="EMBL" id="SLZY01000001">
    <property type="protein sequence ID" value="TCS73967.1"/>
    <property type="molecule type" value="Genomic_DNA"/>
</dbReference>
<evidence type="ECO:0000256" key="9">
    <source>
        <dbReference type="ARBA" id="ARBA00023136"/>
    </source>
</evidence>
<keyword evidence="11" id="KW-0175">Coiled coil</keyword>
<protein>
    <recommendedName>
        <fullName evidence="3">Flagellar FliJ protein</fullName>
    </recommendedName>
</protein>
<keyword evidence="7" id="KW-1005">Bacterial flagellum biogenesis</keyword>